<dbReference type="AlphaFoldDB" id="A0A327YFL1"/>
<gene>
    <name evidence="1" type="ORF">ATI53_101547</name>
</gene>
<evidence type="ECO:0000313" key="1">
    <source>
        <dbReference type="EMBL" id="RAK17249.1"/>
    </source>
</evidence>
<reference evidence="1 2" key="1">
    <citation type="submission" date="2018-06" db="EMBL/GenBank/DDBJ databases">
        <title>Genomic Encyclopedia of Archaeal and Bacterial Type Strains, Phase II (KMG-II): from individual species to whole genera.</title>
        <authorList>
            <person name="Goeker M."/>
        </authorList>
    </citation>
    <scope>NUCLEOTIDE SEQUENCE [LARGE SCALE GENOMIC DNA]</scope>
    <source>
        <strain evidence="1 2">DSM 22011</strain>
    </source>
</reference>
<protein>
    <submittedName>
        <fullName evidence="1">Uncharacterized protein</fullName>
    </submittedName>
</protein>
<dbReference type="EMBL" id="QLMG01000015">
    <property type="protein sequence ID" value="RAK17249.1"/>
    <property type="molecule type" value="Genomic_DNA"/>
</dbReference>
<evidence type="ECO:0000313" key="2">
    <source>
        <dbReference type="Proteomes" id="UP000249165"/>
    </source>
</evidence>
<accession>A0A327YFL1</accession>
<organism evidence="1 2">
    <name type="scientific">Salipiger aestuarii</name>
    <dbReference type="NCBI Taxonomy" id="568098"/>
    <lineage>
        <taxon>Bacteria</taxon>
        <taxon>Pseudomonadati</taxon>
        <taxon>Pseudomonadota</taxon>
        <taxon>Alphaproteobacteria</taxon>
        <taxon>Rhodobacterales</taxon>
        <taxon>Roseobacteraceae</taxon>
        <taxon>Salipiger</taxon>
    </lineage>
</organism>
<sequence length="55" mass="5856">MPRSPGADGVALTGAETRAGFDCRGVPGAELLVHQSLMTCGADAWLLIEAEFRYF</sequence>
<name>A0A327YFL1_9RHOB</name>
<comment type="caution">
    <text evidence="1">The sequence shown here is derived from an EMBL/GenBank/DDBJ whole genome shotgun (WGS) entry which is preliminary data.</text>
</comment>
<keyword evidence="2" id="KW-1185">Reference proteome</keyword>
<dbReference type="Proteomes" id="UP000249165">
    <property type="component" value="Unassembled WGS sequence"/>
</dbReference>
<proteinExistence type="predicted"/>